<feature type="domain" description="Peptidase S74" evidence="2">
    <location>
        <begin position="407"/>
        <end position="515"/>
    </location>
</feature>
<keyword evidence="4" id="KW-1185">Reference proteome</keyword>
<organism evidence="3 4">
    <name type="scientific">Dokdonella ginsengisoli</name>
    <dbReference type="NCBI Taxonomy" id="363846"/>
    <lineage>
        <taxon>Bacteria</taxon>
        <taxon>Pseudomonadati</taxon>
        <taxon>Pseudomonadota</taxon>
        <taxon>Gammaproteobacteria</taxon>
        <taxon>Lysobacterales</taxon>
        <taxon>Rhodanobacteraceae</taxon>
        <taxon>Dokdonella</taxon>
    </lineage>
</organism>
<comment type="caution">
    <text evidence="3">The sequence shown here is derived from an EMBL/GenBank/DDBJ whole genome shotgun (WGS) entry which is preliminary data.</text>
</comment>
<evidence type="ECO:0000313" key="4">
    <source>
        <dbReference type="Proteomes" id="UP001595886"/>
    </source>
</evidence>
<gene>
    <name evidence="3" type="ORF">ACFO6Q_07445</name>
</gene>
<reference evidence="4" key="1">
    <citation type="journal article" date="2019" name="Int. J. Syst. Evol. Microbiol.">
        <title>The Global Catalogue of Microorganisms (GCM) 10K type strain sequencing project: providing services to taxonomists for standard genome sequencing and annotation.</title>
        <authorList>
            <consortium name="The Broad Institute Genomics Platform"/>
            <consortium name="The Broad Institute Genome Sequencing Center for Infectious Disease"/>
            <person name="Wu L."/>
            <person name="Ma J."/>
        </authorList>
    </citation>
    <scope>NUCLEOTIDE SEQUENCE [LARGE SCALE GENOMIC DNA]</scope>
    <source>
        <strain evidence="4">CCUG 30340</strain>
    </source>
</reference>
<dbReference type="Proteomes" id="UP001595886">
    <property type="component" value="Unassembled WGS sequence"/>
</dbReference>
<dbReference type="Pfam" id="PF13884">
    <property type="entry name" value="Peptidase_S74"/>
    <property type="match status" value="1"/>
</dbReference>
<name>A0ABV9QXF5_9GAMM</name>
<proteinExistence type="predicted"/>
<protein>
    <submittedName>
        <fullName evidence="3">Tail fiber domain-containing protein</fullName>
    </submittedName>
</protein>
<dbReference type="Gene3D" id="1.10.10.10">
    <property type="entry name" value="Winged helix-like DNA-binding domain superfamily/Winged helix DNA-binding domain"/>
    <property type="match status" value="1"/>
</dbReference>
<accession>A0ABV9QXF5</accession>
<dbReference type="InterPro" id="IPR036388">
    <property type="entry name" value="WH-like_DNA-bd_sf"/>
</dbReference>
<dbReference type="EMBL" id="JBHSHD010000006">
    <property type="protein sequence ID" value="MFC4820152.1"/>
    <property type="molecule type" value="Genomic_DNA"/>
</dbReference>
<evidence type="ECO:0000256" key="1">
    <source>
        <dbReference type="SAM" id="Coils"/>
    </source>
</evidence>
<dbReference type="PROSITE" id="PS51688">
    <property type="entry name" value="ICA"/>
    <property type="match status" value="1"/>
</dbReference>
<feature type="coiled-coil region" evidence="1">
    <location>
        <begin position="501"/>
        <end position="528"/>
    </location>
</feature>
<sequence>MGRAGGRDSSAAQLAVAALYRAVATLARAARAAVAAATPFPREREGRGARLTSGERHRLPCPPWRRSARFPVCAGEECPSHARRRLMKTRTIPAALALALALGATAAHAASFTYHGSLDDGGQPASGRYDLRLTPYASENAAAPRAEAITLYGVEVKDGRFSTEVDFGSVAADGGWIGVAVRKAGDGEFAELGGRSEINGSGECWSTTGNTGLPGGSFIGTLDNQNLIMRVGDRFGAGIRHYTDGVSFEVGNSGASAAHAAAFNHGLAYAVDSFAAGRSSRVPAGHDRTFVWGGRDFTGDANRVESTGPDQFVVYADGGFIINGSTVPFAADDLVIYPRGGGDLDADLQLRTPSGHYGKLYVRNSDGVMQVLATGGVHINTPVRIADSLKVEGPASKSTAGAWQANSDGRIKQDIAPVEDALDTLAKVHPVSFRYTDAYRAEHPQVADQRYYNVIAQQFAEVFPDAVTKSGEYLPGAEKTADNEILQVDTYPAQIVTIAAVQELAQKNRDLAQKNAALETAMTRLMARVAKLEAGRGK</sequence>
<dbReference type="InterPro" id="IPR030392">
    <property type="entry name" value="S74_ICA"/>
</dbReference>
<evidence type="ECO:0000259" key="2">
    <source>
        <dbReference type="PROSITE" id="PS51688"/>
    </source>
</evidence>
<evidence type="ECO:0000313" key="3">
    <source>
        <dbReference type="EMBL" id="MFC4820152.1"/>
    </source>
</evidence>
<keyword evidence="1" id="KW-0175">Coiled coil</keyword>